<evidence type="ECO:0000313" key="12">
    <source>
        <dbReference type="Proteomes" id="UP000270291"/>
    </source>
</evidence>
<protein>
    <submittedName>
        <fullName evidence="11">Energy transducer TonB</fullName>
    </submittedName>
</protein>
<keyword evidence="9" id="KW-0472">Membrane</keyword>
<dbReference type="RefSeq" id="WP_125435972.1">
    <property type="nucleotide sequence ID" value="NZ_RWIU01000001.1"/>
</dbReference>
<dbReference type="NCBIfam" id="TIGR01352">
    <property type="entry name" value="tonB_Cterm"/>
    <property type="match status" value="1"/>
</dbReference>
<dbReference type="GO" id="GO:0031992">
    <property type="term" value="F:energy transducer activity"/>
    <property type="evidence" value="ECO:0007669"/>
    <property type="project" value="TreeGrafter"/>
</dbReference>
<dbReference type="GO" id="GO:0098797">
    <property type="term" value="C:plasma membrane protein complex"/>
    <property type="evidence" value="ECO:0007669"/>
    <property type="project" value="TreeGrafter"/>
</dbReference>
<evidence type="ECO:0000313" key="11">
    <source>
        <dbReference type="EMBL" id="RSK46469.1"/>
    </source>
</evidence>
<evidence type="ECO:0000256" key="3">
    <source>
        <dbReference type="ARBA" id="ARBA00022448"/>
    </source>
</evidence>
<evidence type="ECO:0000256" key="6">
    <source>
        <dbReference type="ARBA" id="ARBA00022692"/>
    </source>
</evidence>
<comment type="subcellular location">
    <subcellularLocation>
        <location evidence="1">Cell inner membrane</location>
        <topology evidence="1">Single-pass membrane protein</topology>
        <orientation evidence="1">Periplasmic side</orientation>
    </subcellularLocation>
</comment>
<keyword evidence="12" id="KW-1185">Reference proteome</keyword>
<evidence type="ECO:0000256" key="8">
    <source>
        <dbReference type="ARBA" id="ARBA00022989"/>
    </source>
</evidence>
<comment type="similarity">
    <text evidence="2">Belongs to the TonB family.</text>
</comment>
<dbReference type="Proteomes" id="UP000270291">
    <property type="component" value="Unassembled WGS sequence"/>
</dbReference>
<dbReference type="Pfam" id="PF03544">
    <property type="entry name" value="TonB_C"/>
    <property type="match status" value="1"/>
</dbReference>
<dbReference type="SUPFAM" id="SSF74653">
    <property type="entry name" value="TolA/TonB C-terminal domain"/>
    <property type="match status" value="1"/>
</dbReference>
<gene>
    <name evidence="11" type="ORF">EI293_04715</name>
</gene>
<dbReference type="GO" id="GO:0055085">
    <property type="term" value="P:transmembrane transport"/>
    <property type="evidence" value="ECO:0007669"/>
    <property type="project" value="InterPro"/>
</dbReference>
<evidence type="ECO:0000256" key="4">
    <source>
        <dbReference type="ARBA" id="ARBA00022475"/>
    </source>
</evidence>
<keyword evidence="6" id="KW-0812">Transmembrane</keyword>
<organism evidence="11 12">
    <name type="scientific">Hymenobacter perfusus</name>
    <dbReference type="NCBI Taxonomy" id="1236770"/>
    <lineage>
        <taxon>Bacteria</taxon>
        <taxon>Pseudomonadati</taxon>
        <taxon>Bacteroidota</taxon>
        <taxon>Cytophagia</taxon>
        <taxon>Cytophagales</taxon>
        <taxon>Hymenobacteraceae</taxon>
        <taxon>Hymenobacter</taxon>
    </lineage>
</organism>
<accession>A0A3R9P8G2</accession>
<proteinExistence type="inferred from homology"/>
<evidence type="ECO:0000259" key="10">
    <source>
        <dbReference type="Pfam" id="PF03544"/>
    </source>
</evidence>
<reference evidence="11 12" key="1">
    <citation type="submission" date="2018-12" db="EMBL/GenBank/DDBJ databases">
        <authorList>
            <person name="Feng G."/>
            <person name="Zhu H."/>
        </authorList>
    </citation>
    <scope>NUCLEOTIDE SEQUENCE [LARGE SCALE GENOMIC DNA]</scope>
    <source>
        <strain evidence="11 12">LMG 26000</strain>
    </source>
</reference>
<keyword evidence="4" id="KW-1003">Cell membrane</keyword>
<evidence type="ECO:0000256" key="5">
    <source>
        <dbReference type="ARBA" id="ARBA00022519"/>
    </source>
</evidence>
<evidence type="ECO:0000256" key="2">
    <source>
        <dbReference type="ARBA" id="ARBA00006555"/>
    </source>
</evidence>
<dbReference type="AlphaFoldDB" id="A0A3R9P8G2"/>
<dbReference type="InterPro" id="IPR006260">
    <property type="entry name" value="TonB/TolA_C"/>
</dbReference>
<dbReference type="InterPro" id="IPR037682">
    <property type="entry name" value="TonB_C"/>
</dbReference>
<evidence type="ECO:0000256" key="9">
    <source>
        <dbReference type="ARBA" id="ARBA00023136"/>
    </source>
</evidence>
<keyword evidence="3" id="KW-0813">Transport</keyword>
<dbReference type="GO" id="GO:0015031">
    <property type="term" value="P:protein transport"/>
    <property type="evidence" value="ECO:0007669"/>
    <property type="project" value="UniProtKB-KW"/>
</dbReference>
<dbReference type="OrthoDB" id="1039448at2"/>
<name>A0A3R9P8G2_9BACT</name>
<dbReference type="PANTHER" id="PTHR33446">
    <property type="entry name" value="PROTEIN TONB-RELATED"/>
    <property type="match status" value="1"/>
</dbReference>
<dbReference type="EMBL" id="RWIU01000001">
    <property type="protein sequence ID" value="RSK46469.1"/>
    <property type="molecule type" value="Genomic_DNA"/>
</dbReference>
<dbReference type="Gene3D" id="3.30.1150.10">
    <property type="match status" value="1"/>
</dbReference>
<evidence type="ECO:0000256" key="7">
    <source>
        <dbReference type="ARBA" id="ARBA00022927"/>
    </source>
</evidence>
<comment type="caution">
    <text evidence="11">The sequence shown here is derived from an EMBL/GenBank/DDBJ whole genome shotgun (WGS) entry which is preliminary data.</text>
</comment>
<feature type="domain" description="TonB C-terminal" evidence="10">
    <location>
        <begin position="175"/>
        <end position="248"/>
    </location>
</feature>
<dbReference type="InterPro" id="IPR051045">
    <property type="entry name" value="TonB-dependent_transducer"/>
</dbReference>
<keyword evidence="5" id="KW-0997">Cell inner membrane</keyword>
<sequence length="253" mass="27746">MLPLPILNVRLSACSEDWQQMTPTAQGRHCAQCRRTVLDFTEATQPELEAAFRDSPDGRVCGRFWPEQLALEQPAPLPRRVALRPRQRKFLVALLLVCGLGLSAREAVGQAALCFKPGQNELFEPLADVTAAAMGLEKPSTVEHSASLPFVGMVVERMPEFKGGQKGVLSFLQQNLHYPDGATSAGRILVTFTVAANGRVKDASIVKGLEPLLDQEVLRVIELMPAWQPGSQRGKAVDIRYTVPVTFTSQDDE</sequence>
<dbReference type="PANTHER" id="PTHR33446:SF2">
    <property type="entry name" value="PROTEIN TONB"/>
    <property type="match status" value="1"/>
</dbReference>
<evidence type="ECO:0000256" key="1">
    <source>
        <dbReference type="ARBA" id="ARBA00004383"/>
    </source>
</evidence>
<keyword evidence="8" id="KW-1133">Transmembrane helix</keyword>
<keyword evidence="7" id="KW-0653">Protein transport</keyword>